<evidence type="ECO:0000256" key="1">
    <source>
        <dbReference type="SAM" id="Phobius"/>
    </source>
</evidence>
<feature type="transmembrane region" description="Helical" evidence="1">
    <location>
        <begin position="37"/>
        <end position="58"/>
    </location>
</feature>
<protein>
    <submittedName>
        <fullName evidence="2">Uncharacterized protein</fullName>
    </submittedName>
</protein>
<keyword evidence="1" id="KW-1133">Transmembrane helix</keyword>
<feature type="transmembrane region" description="Helical" evidence="1">
    <location>
        <begin position="12"/>
        <end position="31"/>
    </location>
</feature>
<keyword evidence="1" id="KW-0472">Membrane</keyword>
<organism evidence="2 3">
    <name type="scientific">Vibrio phage vB_VruC_PG21</name>
    <dbReference type="NCBI Taxonomy" id="2928757"/>
    <lineage>
        <taxon>Viruses</taxon>
        <taxon>Varidnaviria</taxon>
        <taxon>Abadenavirae</taxon>
        <taxon>Produgelaviricota</taxon>
        <taxon>Belvinaviricetes</taxon>
        <taxon>Vinavirales</taxon>
        <taxon>Asemoviridae</taxon>
        <taxon>Rumoivirus</taxon>
        <taxon>Rumoivirus VruC</taxon>
    </lineage>
</organism>
<keyword evidence="1" id="KW-0812">Transmembrane</keyword>
<dbReference type="Proteomes" id="UP001240192">
    <property type="component" value="Segment"/>
</dbReference>
<sequence>MKFNQSSTWRGLALIGSTIAAVTGYGHFFSADVTQTGVQFGGVIGLAVPVVIGVYDAIRDEFKSEGK</sequence>
<keyword evidence="3" id="KW-1185">Reference proteome</keyword>
<accession>A0AAE9GQD9</accession>
<reference evidence="2" key="1">
    <citation type="submission" date="2022-02" db="EMBL/GenBank/DDBJ databases">
        <authorList>
            <person name="Guo R."/>
        </authorList>
    </citation>
    <scope>NUCLEOTIDE SEQUENCE</scope>
</reference>
<evidence type="ECO:0000313" key="3">
    <source>
        <dbReference type="Proteomes" id="UP001240192"/>
    </source>
</evidence>
<proteinExistence type="predicted"/>
<dbReference type="EMBL" id="OM867525">
    <property type="protein sequence ID" value="UOL48278.1"/>
    <property type="molecule type" value="Genomic_DNA"/>
</dbReference>
<name>A0AAE9GQD9_9VIRU</name>
<evidence type="ECO:0000313" key="2">
    <source>
        <dbReference type="EMBL" id="UOL48278.1"/>
    </source>
</evidence>